<protein>
    <recommendedName>
        <fullName evidence="3">Methyltransferase</fullName>
    </recommendedName>
</protein>
<organism evidence="1 2">
    <name type="scientific">Microvirga mediterraneensis</name>
    <dbReference type="NCBI Taxonomy" id="2754695"/>
    <lineage>
        <taxon>Bacteria</taxon>
        <taxon>Pseudomonadati</taxon>
        <taxon>Pseudomonadota</taxon>
        <taxon>Alphaproteobacteria</taxon>
        <taxon>Hyphomicrobiales</taxon>
        <taxon>Methylobacteriaceae</taxon>
        <taxon>Microvirga</taxon>
    </lineage>
</organism>
<comment type="caution">
    <text evidence="1">The sequence shown here is derived from an EMBL/GenBank/DDBJ whole genome shotgun (WGS) entry which is preliminary data.</text>
</comment>
<dbReference type="SUPFAM" id="SSF53335">
    <property type="entry name" value="S-adenosyl-L-methionine-dependent methyltransferases"/>
    <property type="match status" value="1"/>
</dbReference>
<sequence length="193" mass="21885">MTGGVKIRHALAERGDDFYPTPLEAVRSLLDVERVYLPERIWEPACGDGAIVLPFREAGYQVHASDLVGRGCPDSEAGLDFLKPFAMPRGLGGIVTNPPYKHAQAFVDRALDIVPYVAMLLRLSFLEGQARRPWFEKTPLARVWVSSARLPMMHRDGWDGPVATSTTAFAWFVWDARHEGSPRIRWFDWRQHQ</sequence>
<dbReference type="EMBL" id="JACDXJ010000004">
    <property type="protein sequence ID" value="MBA1159374.1"/>
    <property type="molecule type" value="Genomic_DNA"/>
</dbReference>
<reference evidence="1 2" key="1">
    <citation type="submission" date="2020-07" db="EMBL/GenBank/DDBJ databases">
        <title>Draft genome and description of Microvirga mediterraneensis Marseille-Q2068 sp. nov.</title>
        <authorList>
            <person name="Boxberger M."/>
        </authorList>
    </citation>
    <scope>NUCLEOTIDE SEQUENCE [LARGE SCALE GENOMIC DNA]</scope>
    <source>
        <strain evidence="1 2">Marseille-Q2068</strain>
    </source>
</reference>
<dbReference type="InterPro" id="IPR029063">
    <property type="entry name" value="SAM-dependent_MTases_sf"/>
</dbReference>
<evidence type="ECO:0000313" key="2">
    <source>
        <dbReference type="Proteomes" id="UP000572984"/>
    </source>
</evidence>
<dbReference type="RefSeq" id="WP_181054962.1">
    <property type="nucleotide sequence ID" value="NZ_JACDXJ010000004.1"/>
</dbReference>
<keyword evidence="2" id="KW-1185">Reference proteome</keyword>
<dbReference type="Proteomes" id="UP000572984">
    <property type="component" value="Unassembled WGS sequence"/>
</dbReference>
<gene>
    <name evidence="1" type="ORF">H0S73_25180</name>
</gene>
<evidence type="ECO:0008006" key="3">
    <source>
        <dbReference type="Google" id="ProtNLM"/>
    </source>
</evidence>
<proteinExistence type="predicted"/>
<evidence type="ECO:0000313" key="1">
    <source>
        <dbReference type="EMBL" id="MBA1159374.1"/>
    </source>
</evidence>
<name>A0A838BU36_9HYPH</name>
<accession>A0A838BU36</accession>
<dbReference type="AlphaFoldDB" id="A0A838BU36"/>